<organism evidence="12 13">
    <name type="scientific">Xenoophorus captivus</name>
    <dbReference type="NCBI Taxonomy" id="1517983"/>
    <lineage>
        <taxon>Eukaryota</taxon>
        <taxon>Metazoa</taxon>
        <taxon>Chordata</taxon>
        <taxon>Craniata</taxon>
        <taxon>Vertebrata</taxon>
        <taxon>Euteleostomi</taxon>
        <taxon>Actinopterygii</taxon>
        <taxon>Neopterygii</taxon>
        <taxon>Teleostei</taxon>
        <taxon>Neoteleostei</taxon>
        <taxon>Acanthomorphata</taxon>
        <taxon>Ovalentaria</taxon>
        <taxon>Atherinomorphae</taxon>
        <taxon>Cyprinodontiformes</taxon>
        <taxon>Goodeidae</taxon>
        <taxon>Xenoophorus</taxon>
    </lineage>
</organism>
<evidence type="ECO:0000256" key="11">
    <source>
        <dbReference type="PROSITE-ProRule" id="PRU00124"/>
    </source>
</evidence>
<dbReference type="SUPFAM" id="SSF63825">
    <property type="entry name" value="YWTD domain"/>
    <property type="match status" value="1"/>
</dbReference>
<dbReference type="EMBL" id="JAHRIN010050418">
    <property type="protein sequence ID" value="MEQ2208190.1"/>
    <property type="molecule type" value="Genomic_DNA"/>
</dbReference>
<evidence type="ECO:0000256" key="6">
    <source>
        <dbReference type="ARBA" id="ARBA00022989"/>
    </source>
</evidence>
<keyword evidence="4" id="KW-0812">Transmembrane</keyword>
<evidence type="ECO:0000256" key="3">
    <source>
        <dbReference type="ARBA" id="ARBA00022583"/>
    </source>
</evidence>
<keyword evidence="2" id="KW-0245">EGF-like domain</keyword>
<keyword evidence="13" id="KW-1185">Reference proteome</keyword>
<evidence type="ECO:0000256" key="4">
    <source>
        <dbReference type="ARBA" id="ARBA00022692"/>
    </source>
</evidence>
<dbReference type="SMART" id="SM00135">
    <property type="entry name" value="LY"/>
    <property type="match status" value="2"/>
</dbReference>
<keyword evidence="7" id="KW-0472">Membrane</keyword>
<evidence type="ECO:0000313" key="13">
    <source>
        <dbReference type="Proteomes" id="UP001434883"/>
    </source>
</evidence>
<dbReference type="InterPro" id="IPR036055">
    <property type="entry name" value="LDL_receptor-like_sf"/>
</dbReference>
<dbReference type="InterPro" id="IPR023415">
    <property type="entry name" value="LDLR_class-A_CS"/>
</dbReference>
<evidence type="ECO:0000256" key="9">
    <source>
        <dbReference type="ARBA" id="ARBA00023170"/>
    </source>
</evidence>
<dbReference type="Pfam" id="PF00057">
    <property type="entry name" value="Ldl_recept_a"/>
    <property type="match status" value="1"/>
</dbReference>
<dbReference type="CDD" id="cd00112">
    <property type="entry name" value="LDLa"/>
    <property type="match status" value="1"/>
</dbReference>
<dbReference type="Pfam" id="PF00058">
    <property type="entry name" value="Ldl_recept_b"/>
    <property type="match status" value="1"/>
</dbReference>
<feature type="disulfide bond" evidence="11">
    <location>
        <begin position="11"/>
        <end position="29"/>
    </location>
</feature>
<dbReference type="InterPro" id="IPR002172">
    <property type="entry name" value="LDrepeatLR_classA_rpt"/>
</dbReference>
<keyword evidence="9" id="KW-0675">Receptor</keyword>
<proteinExistence type="predicted"/>
<evidence type="ECO:0000313" key="12">
    <source>
        <dbReference type="EMBL" id="MEQ2208190.1"/>
    </source>
</evidence>
<dbReference type="Gene3D" id="4.10.400.10">
    <property type="entry name" value="Low-density Lipoprotein Receptor"/>
    <property type="match status" value="1"/>
</dbReference>
<dbReference type="PRINTS" id="PR00261">
    <property type="entry name" value="LDLRECEPTOR"/>
</dbReference>
<accession>A0ABV0RJB0</accession>
<evidence type="ECO:0000256" key="5">
    <source>
        <dbReference type="ARBA" id="ARBA00022737"/>
    </source>
</evidence>
<evidence type="ECO:0000256" key="7">
    <source>
        <dbReference type="ARBA" id="ARBA00023136"/>
    </source>
</evidence>
<keyword evidence="6" id="KW-1133">Transmembrane helix</keyword>
<evidence type="ECO:0000256" key="10">
    <source>
        <dbReference type="ARBA" id="ARBA00023180"/>
    </source>
</evidence>
<dbReference type="PANTHER" id="PTHR22722">
    <property type="entry name" value="LOW-DENSITY LIPOPROTEIN RECEPTOR-RELATED PROTEIN 2-RELATED"/>
    <property type="match status" value="1"/>
</dbReference>
<dbReference type="SUPFAM" id="SSF57424">
    <property type="entry name" value="LDL receptor-like module"/>
    <property type="match status" value="1"/>
</dbReference>
<dbReference type="PROSITE" id="PS01209">
    <property type="entry name" value="LDLRA_1"/>
    <property type="match status" value="1"/>
</dbReference>
<dbReference type="Gene3D" id="2.120.10.30">
    <property type="entry name" value="TolB, C-terminal domain"/>
    <property type="match status" value="3"/>
</dbReference>
<evidence type="ECO:0000256" key="8">
    <source>
        <dbReference type="ARBA" id="ARBA00023157"/>
    </source>
</evidence>
<keyword evidence="8 11" id="KW-1015">Disulfide bond</keyword>
<feature type="disulfide bond" evidence="11">
    <location>
        <begin position="23"/>
        <end position="38"/>
    </location>
</feature>
<dbReference type="PROSITE" id="PS50068">
    <property type="entry name" value="LDLRA_2"/>
    <property type="match status" value="1"/>
</dbReference>
<dbReference type="InterPro" id="IPR011042">
    <property type="entry name" value="6-blade_b-propeller_TolB-like"/>
</dbReference>
<dbReference type="InterPro" id="IPR000033">
    <property type="entry name" value="LDLR_classB_rpt"/>
</dbReference>
<keyword evidence="3" id="KW-0254">Endocytosis</keyword>
<dbReference type="SMART" id="SM00192">
    <property type="entry name" value="LDLa"/>
    <property type="match status" value="1"/>
</dbReference>
<protein>
    <submittedName>
        <fullName evidence="12">Uncharacterized protein</fullName>
    </submittedName>
</protein>
<gene>
    <name evidence="12" type="ORF">XENOCAPTIV_018966</name>
</gene>
<comment type="subcellular location">
    <subcellularLocation>
        <location evidence="1">Membrane</location>
        <topology evidence="1">Single-pass membrane protein</topology>
    </subcellularLocation>
</comment>
<dbReference type="InterPro" id="IPR051221">
    <property type="entry name" value="LDLR-related"/>
</dbReference>
<reference evidence="12 13" key="1">
    <citation type="submission" date="2021-06" db="EMBL/GenBank/DDBJ databases">
        <authorList>
            <person name="Palmer J.M."/>
        </authorList>
    </citation>
    <scope>NUCLEOTIDE SEQUENCE [LARGE SCALE GENOMIC DNA]</scope>
    <source>
        <strain evidence="12 13">XC_2019</strain>
        <tissue evidence="12">Muscle</tissue>
    </source>
</reference>
<keyword evidence="10" id="KW-0325">Glycoprotein</keyword>
<comment type="caution">
    <text evidence="12">The sequence shown here is derived from an EMBL/GenBank/DDBJ whole genome shotgun (WGS) entry which is preliminary data.</text>
</comment>
<dbReference type="PANTHER" id="PTHR22722:SF11">
    <property type="entry name" value="LOW-DENSITY LIPOPROTEIN RECEPTOR-RELATED PROTEIN 2"/>
    <property type="match status" value="1"/>
</dbReference>
<keyword evidence="5" id="KW-0677">Repeat</keyword>
<dbReference type="Proteomes" id="UP001434883">
    <property type="component" value="Unassembled WGS sequence"/>
</dbReference>
<sequence length="302" mass="33075">YSSCRGSEFTCSSGRCIPQNWVCDRFNDCGDFSDERGCDSDSRDCYPGEWGCPGSTACIPVGKTTMTVISGGSVTSSVRIVLGHTTVAVYSASYNGENIKEILTAAVPNVQNLAVDWINFKLYVLDATLERIDMCDFDGGNRVTLYMFFTDMGANQEKTKLERAFMDGSNRVELVKSRLGTPTAITLDIITKRVYWSDSHFDTVETVTYNGLDRAVYFSCDRSVSLSTEVKDYLLVASSLAVRGIPLNLSLQEDITLPLNGLGPSFSGSAVEFDGNEEAVFYNDRSKGLIYKSNLNGTGKCT</sequence>
<evidence type="ECO:0000256" key="1">
    <source>
        <dbReference type="ARBA" id="ARBA00004167"/>
    </source>
</evidence>
<feature type="non-terminal residue" evidence="12">
    <location>
        <position position="1"/>
    </location>
</feature>
<name>A0ABV0RJB0_9TELE</name>
<evidence type="ECO:0000256" key="2">
    <source>
        <dbReference type="ARBA" id="ARBA00022536"/>
    </source>
</evidence>
<feature type="disulfide bond" evidence="11">
    <location>
        <begin position="4"/>
        <end position="16"/>
    </location>
</feature>